<dbReference type="SUPFAM" id="SSF56112">
    <property type="entry name" value="Protein kinase-like (PK-like)"/>
    <property type="match status" value="1"/>
</dbReference>
<proteinExistence type="predicted"/>
<dbReference type="Gene3D" id="1.10.510.10">
    <property type="entry name" value="Transferase(Phosphotransferase) domain 1"/>
    <property type="match status" value="1"/>
</dbReference>
<dbReference type="AlphaFoldDB" id="A0A2H4SPD5"/>
<dbReference type="Proteomes" id="UP000323067">
    <property type="component" value="Chromosome v"/>
</dbReference>
<keyword evidence="2" id="KW-0808">Transferase</keyword>
<organism evidence="2 3">
    <name type="scientific">Cordyceps militaris</name>
    <name type="common">Caterpillar fungus</name>
    <name type="synonym">Clavaria militaris</name>
    <dbReference type="NCBI Taxonomy" id="73501"/>
    <lineage>
        <taxon>Eukaryota</taxon>
        <taxon>Fungi</taxon>
        <taxon>Dikarya</taxon>
        <taxon>Ascomycota</taxon>
        <taxon>Pezizomycotina</taxon>
        <taxon>Sordariomycetes</taxon>
        <taxon>Hypocreomycetidae</taxon>
        <taxon>Hypocreales</taxon>
        <taxon>Cordycipitaceae</taxon>
        <taxon>Cordyceps</taxon>
    </lineage>
</organism>
<evidence type="ECO:0000313" key="2">
    <source>
        <dbReference type="EMBL" id="ATY64966.1"/>
    </source>
</evidence>
<sequence>MEVDREYRIYSYTTTNPGEEPASFLLRLRLHGKFFSVEVNESLFRNSPARLSEFHQYLSFLQFDEGGLEDDEDGPESPGSHPVQQGISIDDCFEWTVQPLLETFKELAPEPALASKIMLDAFFSSVSYECRLGAVDERLYPGPIDALPTEPPFIPDNLSPGATTVHGTPASAFFPIFPRSEIEVLSDAPSRILDHDPTTVRVHGAEYFFKSLEAVGEDLGRMEIRKYEDIAKARFGPAVRTSRLFGIAQDAQRAVKGIMLHRIAEEGTLDSLVRPETPRETRQRWSRQIQQTLGALHDRDIVWGDAKAANVLVDVEGDAWIIDFGGGYTRGWVDEDGAGTIAGDLEGLQNIIRFINAEE</sequence>
<evidence type="ECO:0000313" key="3">
    <source>
        <dbReference type="Proteomes" id="UP000323067"/>
    </source>
</evidence>
<feature type="domain" description="Protein kinase" evidence="1">
    <location>
        <begin position="162"/>
        <end position="359"/>
    </location>
</feature>
<gene>
    <name evidence="2" type="ORF">A9K55_005320</name>
</gene>
<dbReference type="GO" id="GO:0005524">
    <property type="term" value="F:ATP binding"/>
    <property type="evidence" value="ECO:0007669"/>
    <property type="project" value="InterPro"/>
</dbReference>
<protein>
    <submittedName>
        <fullName evidence="2">Kinase-like domain</fullName>
    </submittedName>
</protein>
<dbReference type="InterPro" id="IPR000719">
    <property type="entry name" value="Prot_kinase_dom"/>
</dbReference>
<dbReference type="OrthoDB" id="4062651at2759"/>
<accession>A0A2H4SPD5</accession>
<dbReference type="PROSITE" id="PS50011">
    <property type="entry name" value="PROTEIN_KINASE_DOM"/>
    <property type="match status" value="1"/>
</dbReference>
<name>A0A2H4SPD5_CORMI</name>
<dbReference type="InterPro" id="IPR011009">
    <property type="entry name" value="Kinase-like_dom_sf"/>
</dbReference>
<dbReference type="EMBL" id="CP023325">
    <property type="protein sequence ID" value="ATY64966.1"/>
    <property type="molecule type" value="Genomic_DNA"/>
</dbReference>
<dbReference type="VEuPathDB" id="FungiDB:A9K55_005320"/>
<dbReference type="VEuPathDB" id="FungiDB:CCM_08101"/>
<evidence type="ECO:0000259" key="1">
    <source>
        <dbReference type="PROSITE" id="PS50011"/>
    </source>
</evidence>
<dbReference type="GO" id="GO:0004672">
    <property type="term" value="F:protein kinase activity"/>
    <property type="evidence" value="ECO:0007669"/>
    <property type="project" value="InterPro"/>
</dbReference>
<keyword evidence="2" id="KW-0418">Kinase</keyword>
<reference evidence="2 3" key="1">
    <citation type="journal article" date="2017" name="BMC Genomics">
        <title>Chromosome level assembly and secondary metabolite potential of the parasitic fungus Cordyceps militaris.</title>
        <authorList>
            <person name="Kramer G.J."/>
            <person name="Nodwell J.R."/>
        </authorList>
    </citation>
    <scope>NUCLEOTIDE SEQUENCE [LARGE SCALE GENOMIC DNA]</scope>
    <source>
        <strain evidence="2 3">ATCC 34164</strain>
    </source>
</reference>